<proteinExistence type="predicted"/>
<sequence>MRTPSPVPLGLRVGAAFLAVAVALAIFTFIHILKDGWAEGFHVTARFTLILIAAALVGAFATVNKASRGSVLQLTGLVVALLLIFLG</sequence>
<gene>
    <name evidence="1" type="ORF">CIP107547_01452</name>
</gene>
<evidence type="ECO:0000313" key="1">
    <source>
        <dbReference type="EMBL" id="CAB0605012.1"/>
    </source>
</evidence>
<dbReference type="EMBL" id="CADDAV010000017">
    <property type="protein sequence ID" value="CAB0605012.1"/>
    <property type="molecule type" value="Genomic_DNA"/>
</dbReference>
<dbReference type="Proteomes" id="UP000480222">
    <property type="component" value="Unassembled WGS sequence"/>
</dbReference>
<accession>A0A6J4WB03</accession>
<reference evidence="1 2" key="1">
    <citation type="submission" date="2020-02" db="EMBL/GenBank/DDBJ databases">
        <authorList>
            <person name="Brisse S."/>
        </authorList>
    </citation>
    <scope>NUCLEOTIDE SEQUENCE [LARGE SCALE GENOMIC DNA]</scope>
    <source>
        <strain evidence="1">CIP107547</strain>
    </source>
</reference>
<organism evidence="1 2">
    <name type="scientific">Corynebacterium diphtheriae</name>
    <dbReference type="NCBI Taxonomy" id="1717"/>
    <lineage>
        <taxon>Bacteria</taxon>
        <taxon>Bacillati</taxon>
        <taxon>Actinomycetota</taxon>
        <taxon>Actinomycetes</taxon>
        <taxon>Mycobacteriales</taxon>
        <taxon>Corynebacteriaceae</taxon>
        <taxon>Corynebacterium</taxon>
    </lineage>
</organism>
<comment type="caution">
    <text evidence="1">The sequence shown here is derived from an EMBL/GenBank/DDBJ whole genome shotgun (WGS) entry which is preliminary data.</text>
</comment>
<dbReference type="AlphaFoldDB" id="A0A6J4WB03"/>
<name>A0A6J4WB03_CORDP</name>
<evidence type="ECO:0000313" key="2">
    <source>
        <dbReference type="Proteomes" id="UP000480222"/>
    </source>
</evidence>
<protein>
    <submittedName>
        <fullName evidence="1">Uncharacterized protein</fullName>
    </submittedName>
</protein>